<comment type="caution">
    <text evidence="11">The sequence shown here is derived from an EMBL/GenBank/DDBJ whole genome shotgun (WGS) entry which is preliminary data.</text>
</comment>
<keyword evidence="4" id="KW-0378">Hydrolase</keyword>
<dbReference type="SMART" id="SM00944">
    <property type="entry name" value="Pro-kuma_activ"/>
    <property type="match status" value="1"/>
</dbReference>
<dbReference type="EMBL" id="JBHSPH010000003">
    <property type="protein sequence ID" value="MFC5862995.1"/>
    <property type="molecule type" value="Genomic_DNA"/>
</dbReference>
<evidence type="ECO:0000313" key="11">
    <source>
        <dbReference type="EMBL" id="MFC5862995.1"/>
    </source>
</evidence>
<dbReference type="InterPro" id="IPR015366">
    <property type="entry name" value="S53_propep"/>
</dbReference>
<dbReference type="Pfam" id="PF16640">
    <property type="entry name" value="Big_3_5"/>
    <property type="match status" value="1"/>
</dbReference>
<dbReference type="Gene3D" id="2.60.40.10">
    <property type="entry name" value="Immunoglobulins"/>
    <property type="match status" value="1"/>
</dbReference>
<feature type="chain" id="PRO_5045338685" evidence="9">
    <location>
        <begin position="24"/>
        <end position="981"/>
    </location>
</feature>
<comment type="cofactor">
    <cofactor evidence="1">
        <name>Ca(2+)</name>
        <dbReference type="ChEBI" id="CHEBI:29108"/>
    </cofactor>
</comment>
<keyword evidence="6" id="KW-0106">Calcium</keyword>
<keyword evidence="3" id="KW-0479">Metal-binding</keyword>
<dbReference type="Proteomes" id="UP001596091">
    <property type="component" value="Unassembled WGS sequence"/>
</dbReference>
<dbReference type="InterPro" id="IPR030400">
    <property type="entry name" value="Sedolisin_dom"/>
</dbReference>
<evidence type="ECO:0000256" key="5">
    <source>
        <dbReference type="ARBA" id="ARBA00022825"/>
    </source>
</evidence>
<dbReference type="InterPro" id="IPR050819">
    <property type="entry name" value="Tripeptidyl-peptidase_I"/>
</dbReference>
<dbReference type="Gene3D" id="3.40.50.200">
    <property type="entry name" value="Peptidase S8/S53 domain"/>
    <property type="match status" value="1"/>
</dbReference>
<dbReference type="GO" id="GO:0008233">
    <property type="term" value="F:peptidase activity"/>
    <property type="evidence" value="ECO:0007669"/>
    <property type="project" value="UniProtKB-KW"/>
</dbReference>
<dbReference type="InterPro" id="IPR013783">
    <property type="entry name" value="Ig-like_fold"/>
</dbReference>
<dbReference type="RefSeq" id="WP_263339229.1">
    <property type="nucleotide sequence ID" value="NZ_JAGSYH010000005.1"/>
</dbReference>
<organism evidence="11 12">
    <name type="scientific">Acidicapsa dinghuensis</name>
    <dbReference type="NCBI Taxonomy" id="2218256"/>
    <lineage>
        <taxon>Bacteria</taxon>
        <taxon>Pseudomonadati</taxon>
        <taxon>Acidobacteriota</taxon>
        <taxon>Terriglobia</taxon>
        <taxon>Terriglobales</taxon>
        <taxon>Acidobacteriaceae</taxon>
        <taxon>Acidicapsa</taxon>
    </lineage>
</organism>
<sequence length="981" mass="100303">MKNNATHWNRSLCLLRTRISALAATAAMGSILFAATQATAQSQPAARIHAEISSSQTTVLPNSKHPLAQAKYDAGRVSADTKLEGISIHFSRTATQEAQLQALLAAQQNPASPQFHQWLAPEQFAAQFGVADSDIAKVSSWLTGQGFTIDSVSRSKNMIRFSGTVAQAEQAFSTEIHSYNIPTPTGTEKHFAPSTDLSIPAGLSGVVQSVDNLSNFRPKSHATRSRSPHLKPSFTSSETGDVFFSPGDIKTVYDVQPLYNGGYTGSGQSITVIGQSEIALSDIEAFQSASGLAVKDPELILVPDTGAATVSTGDEAESDIDLEWSGAIATGATITLVYVGNDTNYDAFDSLQYAIDNKLGTIISSSYGLCEAELPSSEESTLESALEQATSQGQTVMSAAGDDGSTDCYNGSTNPPDPSLSIQQQLAVDFPASSPYVTGVGGTEISTANSAYVTSGSAYWASASTSDVISSALQYIPEMAWNEDTANCGQTDCLSSGGGGTSTLFTKPSWQTGVTGLSSSITMREVPDVALNAATGLPGYLICTSDSTFWSNGQDASCNSGFRDSSTGDLTVGGGTSFAAPIFSGMVALINQSKGYTTGQGLVNPMLYSLAASSTNYASAFHDITSGNNDCLAGSGVCSSTAGFSAGTGYDQVTGLGSVDLGNLANVWSASTGTTLLATTTTVSASNTAPAVNATDTFTITVASVDSSTTPTGTVTITVDSGTPITGSALTANGTVTYTTSFSTGGSHQVLASYSGDATHAASSGSVTVNVPTTSSGTGSIALAATNLSVSQGSSGASTITITPAGGYTGTVYLTFDTSNDSALQNLCYEFTDTLSNGDGSVSVSSATTPVTTQLTLDTNATDCVTTEAIGSPGKHVLRRLSSHHNLSSNNRNNPGKTAPLTLAFAGLLFAGFLGRSSRKLRSIAGVIALVAIGLGISACGGNSSNTISNPPKGTYTVTVTGQDSVSATITGSTTFTFTID</sequence>
<dbReference type="CDD" id="cd04056">
    <property type="entry name" value="Peptidases_S53"/>
    <property type="match status" value="1"/>
</dbReference>
<keyword evidence="7" id="KW-0865">Zymogen</keyword>
<keyword evidence="12" id="KW-1185">Reference proteome</keyword>
<name>A0ABW1EG66_9BACT</name>
<dbReference type="PROSITE" id="PS51892">
    <property type="entry name" value="SUBTILASE"/>
    <property type="match status" value="1"/>
</dbReference>
<evidence type="ECO:0000256" key="7">
    <source>
        <dbReference type="ARBA" id="ARBA00023145"/>
    </source>
</evidence>
<evidence type="ECO:0000256" key="8">
    <source>
        <dbReference type="PROSITE-ProRule" id="PRU01240"/>
    </source>
</evidence>
<proteinExistence type="inferred from homology"/>
<keyword evidence="9" id="KW-0732">Signal</keyword>
<keyword evidence="5" id="KW-0720">Serine protease</keyword>
<gene>
    <name evidence="11" type="ORF">ACFPT7_11880</name>
</gene>
<feature type="domain" description="Peptidase S53" evidence="10">
    <location>
        <begin position="243"/>
        <end position="671"/>
    </location>
</feature>
<dbReference type="CDD" id="cd11377">
    <property type="entry name" value="Pro-peptidase_S53"/>
    <property type="match status" value="1"/>
</dbReference>
<keyword evidence="2 11" id="KW-0645">Protease</keyword>
<dbReference type="SUPFAM" id="SSF52743">
    <property type="entry name" value="Subtilisin-like"/>
    <property type="match status" value="1"/>
</dbReference>
<dbReference type="InterPro" id="IPR032109">
    <property type="entry name" value="Big_3_5"/>
</dbReference>
<dbReference type="InterPro" id="IPR036852">
    <property type="entry name" value="Peptidase_S8/S53_dom_sf"/>
</dbReference>
<comment type="similarity">
    <text evidence="8">Belongs to the peptidase S8 family.</text>
</comment>
<evidence type="ECO:0000256" key="3">
    <source>
        <dbReference type="ARBA" id="ARBA00022723"/>
    </source>
</evidence>
<comment type="caution">
    <text evidence="8">Lacks conserved residue(s) required for the propagation of feature annotation.</text>
</comment>
<feature type="signal peptide" evidence="9">
    <location>
        <begin position="1"/>
        <end position="23"/>
    </location>
</feature>
<dbReference type="PROSITE" id="PS51695">
    <property type="entry name" value="SEDOLISIN"/>
    <property type="match status" value="1"/>
</dbReference>
<evidence type="ECO:0000256" key="4">
    <source>
        <dbReference type="ARBA" id="ARBA00022801"/>
    </source>
</evidence>
<accession>A0ABW1EG66</accession>
<dbReference type="Pfam" id="PF09286">
    <property type="entry name" value="Pro-kuma_activ"/>
    <property type="match status" value="1"/>
</dbReference>
<evidence type="ECO:0000256" key="1">
    <source>
        <dbReference type="ARBA" id="ARBA00001913"/>
    </source>
</evidence>
<dbReference type="PANTHER" id="PTHR14218:SF15">
    <property type="entry name" value="TRIPEPTIDYL-PEPTIDASE 1"/>
    <property type="match status" value="1"/>
</dbReference>
<dbReference type="InterPro" id="IPR023828">
    <property type="entry name" value="Peptidase_S8_Ser-AS"/>
</dbReference>
<evidence type="ECO:0000313" key="12">
    <source>
        <dbReference type="Proteomes" id="UP001596091"/>
    </source>
</evidence>
<evidence type="ECO:0000256" key="2">
    <source>
        <dbReference type="ARBA" id="ARBA00022670"/>
    </source>
</evidence>
<dbReference type="GO" id="GO:0006508">
    <property type="term" value="P:proteolysis"/>
    <property type="evidence" value="ECO:0007669"/>
    <property type="project" value="UniProtKB-KW"/>
</dbReference>
<evidence type="ECO:0000259" key="10">
    <source>
        <dbReference type="PROSITE" id="PS51695"/>
    </source>
</evidence>
<protein>
    <submittedName>
        <fullName evidence="11">Protease pro-enzyme activation domain-containing protein</fullName>
    </submittedName>
</protein>
<dbReference type="PANTHER" id="PTHR14218">
    <property type="entry name" value="PROTEASE S8 TRIPEPTIDYL PEPTIDASE I CLN2"/>
    <property type="match status" value="1"/>
</dbReference>
<dbReference type="SUPFAM" id="SSF54897">
    <property type="entry name" value="Protease propeptides/inhibitors"/>
    <property type="match status" value="1"/>
</dbReference>
<dbReference type="PROSITE" id="PS00138">
    <property type="entry name" value="SUBTILASE_SER"/>
    <property type="match status" value="1"/>
</dbReference>
<evidence type="ECO:0000256" key="9">
    <source>
        <dbReference type="SAM" id="SignalP"/>
    </source>
</evidence>
<reference evidence="12" key="1">
    <citation type="journal article" date="2019" name="Int. J. Syst. Evol. Microbiol.">
        <title>The Global Catalogue of Microorganisms (GCM) 10K type strain sequencing project: providing services to taxonomists for standard genome sequencing and annotation.</title>
        <authorList>
            <consortium name="The Broad Institute Genomics Platform"/>
            <consortium name="The Broad Institute Genome Sequencing Center for Infectious Disease"/>
            <person name="Wu L."/>
            <person name="Ma J."/>
        </authorList>
    </citation>
    <scope>NUCLEOTIDE SEQUENCE [LARGE SCALE GENOMIC DNA]</scope>
    <source>
        <strain evidence="12">JCM 4087</strain>
    </source>
</reference>
<evidence type="ECO:0000256" key="6">
    <source>
        <dbReference type="ARBA" id="ARBA00022837"/>
    </source>
</evidence>